<protein>
    <recommendedName>
        <fullName evidence="3">XRE family transcriptional regulator</fullName>
    </recommendedName>
</protein>
<accession>A0ABT1VW31</accession>
<evidence type="ECO:0000313" key="2">
    <source>
        <dbReference type="Proteomes" id="UP001524547"/>
    </source>
</evidence>
<evidence type="ECO:0008006" key="3">
    <source>
        <dbReference type="Google" id="ProtNLM"/>
    </source>
</evidence>
<organism evidence="1 2">
    <name type="scientific">Rhizosaccharibacter radicis</name>
    <dbReference type="NCBI Taxonomy" id="2782605"/>
    <lineage>
        <taxon>Bacteria</taxon>
        <taxon>Pseudomonadati</taxon>
        <taxon>Pseudomonadota</taxon>
        <taxon>Alphaproteobacteria</taxon>
        <taxon>Acetobacterales</taxon>
        <taxon>Acetobacteraceae</taxon>
        <taxon>Rhizosaccharibacter</taxon>
    </lineage>
</organism>
<evidence type="ECO:0000313" key="1">
    <source>
        <dbReference type="EMBL" id="MCQ8240557.1"/>
    </source>
</evidence>
<dbReference type="EMBL" id="JAMZEJ010000004">
    <property type="protein sequence ID" value="MCQ8240557.1"/>
    <property type="molecule type" value="Genomic_DNA"/>
</dbReference>
<proteinExistence type="predicted"/>
<comment type="caution">
    <text evidence="1">The sequence shown here is derived from an EMBL/GenBank/DDBJ whole genome shotgun (WGS) entry which is preliminary data.</text>
</comment>
<name>A0ABT1VW31_9PROT</name>
<sequence>MNYRKQLIELAERFAAARKLSEARIANLAGRDGRFFTRMREGKGCKVDTMLSTIQFFSNHWPTDAVWPAEIKRPAPSESAA</sequence>
<dbReference type="RefSeq" id="WP_422919308.1">
    <property type="nucleotide sequence ID" value="NZ_JAMZEJ010000004.1"/>
</dbReference>
<reference evidence="1 2" key="1">
    <citation type="submission" date="2022-06" db="EMBL/GenBank/DDBJ databases">
        <title>Rhizosaccharibacter gen. nov. sp. nov. KSS12, endophytic bacteria isolated from sugarcane.</title>
        <authorList>
            <person name="Pitiwittayakul N."/>
        </authorList>
    </citation>
    <scope>NUCLEOTIDE SEQUENCE [LARGE SCALE GENOMIC DNA]</scope>
    <source>
        <strain evidence="1 2">KSS12</strain>
    </source>
</reference>
<gene>
    <name evidence="1" type="ORF">NFI88_06825</name>
</gene>
<keyword evidence="2" id="KW-1185">Reference proteome</keyword>
<dbReference type="Proteomes" id="UP001524547">
    <property type="component" value="Unassembled WGS sequence"/>
</dbReference>